<dbReference type="InterPro" id="IPR027483">
    <property type="entry name" value="PInositol-4-P-4/5-kinase_C_sf"/>
</dbReference>
<dbReference type="Gene3D" id="3.50.7.10">
    <property type="entry name" value="GroEL"/>
    <property type="match status" value="1"/>
</dbReference>
<feature type="transmembrane region" description="Helical" evidence="15">
    <location>
        <begin position="1340"/>
        <end position="1359"/>
    </location>
</feature>
<evidence type="ECO:0000256" key="8">
    <source>
        <dbReference type="ARBA" id="ARBA00022840"/>
    </source>
</evidence>
<evidence type="ECO:0000313" key="18">
    <source>
        <dbReference type="Proteomes" id="UP000467840"/>
    </source>
</evidence>
<evidence type="ECO:0000256" key="5">
    <source>
        <dbReference type="ARBA" id="ARBA00022692"/>
    </source>
</evidence>
<reference evidence="17 18" key="1">
    <citation type="journal article" date="2020" name="Mol. Plant">
        <title>The Chromosome-Based Rubber Tree Genome Provides New Insights into Spurge Genome Evolution and Rubber Biosynthesis.</title>
        <authorList>
            <person name="Liu J."/>
            <person name="Shi C."/>
            <person name="Shi C.C."/>
            <person name="Li W."/>
            <person name="Zhang Q.J."/>
            <person name="Zhang Y."/>
            <person name="Li K."/>
            <person name="Lu H.F."/>
            <person name="Shi C."/>
            <person name="Zhu S.T."/>
            <person name="Xiao Z.Y."/>
            <person name="Nan H."/>
            <person name="Yue Y."/>
            <person name="Zhu X.G."/>
            <person name="Wu Y."/>
            <person name="Hong X.N."/>
            <person name="Fan G.Y."/>
            <person name="Tong Y."/>
            <person name="Zhang D."/>
            <person name="Mao C.L."/>
            <person name="Liu Y.L."/>
            <person name="Hao S.J."/>
            <person name="Liu W.Q."/>
            <person name="Lv M.Q."/>
            <person name="Zhang H.B."/>
            <person name="Liu Y."/>
            <person name="Hu-Tang G.R."/>
            <person name="Wang J.P."/>
            <person name="Wang J.H."/>
            <person name="Sun Y.H."/>
            <person name="Ni S.B."/>
            <person name="Chen W.B."/>
            <person name="Zhang X.C."/>
            <person name="Jiao Y.N."/>
            <person name="Eichler E.E."/>
            <person name="Li G.H."/>
            <person name="Liu X."/>
            <person name="Gao L.Z."/>
        </authorList>
    </citation>
    <scope>NUCLEOTIDE SEQUENCE [LARGE SCALE GENOMIC DNA]</scope>
    <source>
        <strain evidence="18">cv. GT1</strain>
        <tissue evidence="17">Leaf</tissue>
    </source>
</reference>
<evidence type="ECO:0000256" key="11">
    <source>
        <dbReference type="ARBA" id="ARBA00023464"/>
    </source>
</evidence>
<dbReference type="PANTHER" id="PTHR45748:SF4">
    <property type="entry name" value="1-PHOSPHATIDYLINOSITOL-3-PHOSPHATE 5-KINASE FAB1D-RELATED"/>
    <property type="match status" value="1"/>
</dbReference>
<dbReference type="CDD" id="cd03334">
    <property type="entry name" value="Fab1_TCP"/>
    <property type="match status" value="1"/>
</dbReference>
<dbReference type="InterPro" id="IPR007770">
    <property type="entry name" value="DMP"/>
</dbReference>
<dbReference type="FunFam" id="3.30.810.10:FF:000001">
    <property type="entry name" value="1-phosphatidylinositol 3-phosphate 5-kinase FAB1"/>
    <property type="match status" value="1"/>
</dbReference>
<feature type="compositionally biased region" description="Polar residues" evidence="14">
    <location>
        <begin position="1"/>
        <end position="23"/>
    </location>
</feature>
<keyword evidence="4 13" id="KW-0808">Transferase</keyword>
<evidence type="ECO:0000256" key="4">
    <source>
        <dbReference type="ARBA" id="ARBA00022679"/>
    </source>
</evidence>
<dbReference type="GO" id="GO:0000285">
    <property type="term" value="F:1-phosphatidylinositol-3-phosphate 5-kinase activity"/>
    <property type="evidence" value="ECO:0007669"/>
    <property type="project" value="UniProtKB-EC"/>
</dbReference>
<evidence type="ECO:0000256" key="9">
    <source>
        <dbReference type="ARBA" id="ARBA00022989"/>
    </source>
</evidence>
<evidence type="ECO:0000256" key="13">
    <source>
        <dbReference type="PROSITE-ProRule" id="PRU00781"/>
    </source>
</evidence>
<dbReference type="InterPro" id="IPR002423">
    <property type="entry name" value="Cpn60/GroEL/TCP-1"/>
</dbReference>
<feature type="region of interest" description="Disordered" evidence="14">
    <location>
        <begin position="1"/>
        <end position="71"/>
    </location>
</feature>
<gene>
    <name evidence="17" type="ORF">GH714_019178</name>
</gene>
<feature type="transmembrane region" description="Helical" evidence="15">
    <location>
        <begin position="1246"/>
        <end position="1264"/>
    </location>
</feature>
<dbReference type="Pfam" id="PF00118">
    <property type="entry name" value="Cpn60_TCP1"/>
    <property type="match status" value="1"/>
</dbReference>
<evidence type="ECO:0000256" key="6">
    <source>
        <dbReference type="ARBA" id="ARBA00022741"/>
    </source>
</evidence>
<dbReference type="PROSITE" id="PS51455">
    <property type="entry name" value="PIPK"/>
    <property type="match status" value="1"/>
</dbReference>
<dbReference type="Pfam" id="PF01504">
    <property type="entry name" value="PIP5K"/>
    <property type="match status" value="1"/>
</dbReference>
<dbReference type="EC" id="2.7.1.150" evidence="3"/>
<comment type="caution">
    <text evidence="17">The sequence shown here is derived from an EMBL/GenBank/DDBJ whole genome shotgun (WGS) entry which is preliminary data.</text>
</comment>
<feature type="transmembrane region" description="Helical" evidence="15">
    <location>
        <begin position="1308"/>
        <end position="1328"/>
    </location>
</feature>
<evidence type="ECO:0000256" key="10">
    <source>
        <dbReference type="ARBA" id="ARBA00023136"/>
    </source>
</evidence>
<evidence type="ECO:0000256" key="3">
    <source>
        <dbReference type="ARBA" id="ARBA00012009"/>
    </source>
</evidence>
<feature type="compositionally biased region" description="Acidic residues" evidence="14">
    <location>
        <begin position="43"/>
        <end position="68"/>
    </location>
</feature>
<organism evidence="17 18">
    <name type="scientific">Hevea brasiliensis</name>
    <name type="common">Para rubber tree</name>
    <name type="synonym">Siphonia brasiliensis</name>
    <dbReference type="NCBI Taxonomy" id="3981"/>
    <lineage>
        <taxon>Eukaryota</taxon>
        <taxon>Viridiplantae</taxon>
        <taxon>Streptophyta</taxon>
        <taxon>Embryophyta</taxon>
        <taxon>Tracheophyta</taxon>
        <taxon>Spermatophyta</taxon>
        <taxon>Magnoliopsida</taxon>
        <taxon>eudicotyledons</taxon>
        <taxon>Gunneridae</taxon>
        <taxon>Pentapetalae</taxon>
        <taxon>rosids</taxon>
        <taxon>fabids</taxon>
        <taxon>Malpighiales</taxon>
        <taxon>Euphorbiaceae</taxon>
        <taxon>Crotonoideae</taxon>
        <taxon>Micrandreae</taxon>
        <taxon>Hevea</taxon>
    </lineage>
</organism>
<dbReference type="GO" id="GO:0046854">
    <property type="term" value="P:phosphatidylinositol phosphate biosynthetic process"/>
    <property type="evidence" value="ECO:0007669"/>
    <property type="project" value="TreeGrafter"/>
</dbReference>
<keyword evidence="7 13" id="KW-0418">Kinase</keyword>
<evidence type="ECO:0000256" key="12">
    <source>
        <dbReference type="ARBA" id="ARBA00077223"/>
    </source>
</evidence>
<dbReference type="EMBL" id="JAAGAX010000015">
    <property type="protein sequence ID" value="KAF2291032.1"/>
    <property type="molecule type" value="Genomic_DNA"/>
</dbReference>
<feature type="domain" description="PIPK" evidence="16">
    <location>
        <begin position="877"/>
        <end position="1184"/>
    </location>
</feature>
<keyword evidence="9 15" id="KW-1133">Transmembrane helix</keyword>
<feature type="compositionally biased region" description="Polar residues" evidence="14">
    <location>
        <begin position="897"/>
        <end position="921"/>
    </location>
</feature>
<dbReference type="GO" id="GO:0010008">
    <property type="term" value="C:endosome membrane"/>
    <property type="evidence" value="ECO:0007669"/>
    <property type="project" value="TreeGrafter"/>
</dbReference>
<protein>
    <recommendedName>
        <fullName evidence="3">1-phosphatidylinositol-3-phosphate 5-kinase</fullName>
        <ecNumber evidence="3">2.7.1.150</ecNumber>
    </recommendedName>
    <alternativeName>
        <fullName evidence="12">Phosphatidylinositol 3-phosphate 5-kinase type III</fullName>
    </alternativeName>
</protein>
<proteinExistence type="inferred from homology"/>
<dbReference type="SUPFAM" id="SSF52029">
    <property type="entry name" value="GroEL apical domain-like"/>
    <property type="match status" value="1"/>
</dbReference>
<dbReference type="InterPro" id="IPR027409">
    <property type="entry name" value="GroEL-like_apical_dom_sf"/>
</dbReference>
<accession>A0A6A6KPV4</accession>
<sequence length="1380" mass="155202">METANGQETKDNSSQNPVESLNEGNEAFCYGDDEINAQVWDPPEAEDPEDDLEGSVACNDDDDDDECGDGTKWGKPSSLSCCTDEGSGSYRFKEEKQKAMEEVANGKFKAIVRQLLKTASVGTMVKDFESWVDIVSVLSWEAASFLKPDAIDGKGMDPDGYVKVKCIATGSRNESQVVKGLVFKKRAAHKHMPTNYKNPRLLLIRGALGQSLSGLSSFKSMDLEKDNLKSLMDMIEMCHPNVVLVEKSVSRDLQESILAKGITLVYDMKLHRLERVARCTGSPILSSDTLLGQKLKQCDSFHIEKFVEEHAGLGEGGKKPSKTLMFIEGCPTRLGCTILLKGSHSDELKRIKYVVQIAVIMAYHLILETSFLGDWKTMFSTVMLPGARDHDSSILETRDSSIPSVEESIAETGPATVDIPISNGFHAEEANDQSTEEVPVLETLEASNHCDMESKDVSDEEKLLDGGQPQSFSCCKPVDGENDVDNKYQVQNKDGVNSVLDSQSILVLMSSRNALRGTMCEQSHFSHIMFYRNFDFPLGKFLWDKLLNQRRQCTLVELPEAHFYYYAHHNKQLTIRVRQLLKHLPGEAEGKLWMWSRCGKCKNRNGVRKCTKRVLISTAARCLSFGKFLELSFSQHTSSVRLSGCGHSLERDFLYFFGSGPLAAMFKFSPVTTYTVSLPPQKLEFSHSIRYDGLSENLEMYVHLKGRLLFSTIADTLNKLRSQFVGSNLNLRGPLKEFSDIEDMLKQESSEFEVSSLPINVCFIYLRDRVNDNYRSKFVECLRKKLSIKNSYTSGCIHCSYLIVLWFTLVLLRKQWTTKVKSKMSGTIDGRNEGTEIVLDDRSGELKDMLGNSVEANGFSIKEISVDGLVQESRVQDHLDNSSPFAEDVERLKVDGLSQNRSSSPQISEKPNDTGNSNSVIVSDESRKGTSLHSVASSLENSSGFWMPFSEIRQIYMEDLERGESRFSSFDGINLLESLIPPENVSPEVSLRVTKSLGKGKYSVICLYAKQFRDLRSRCCPSEVIIRQTKSGKERHDLMVMENLSFGRNITRQYDLKGALYARYTSAGDGSGDVLLDQNFVNDMNSSPLYVSNKAKRVLERAVWNDTAFLNSINVMDYSLLVGVDTERRELVCGIIDYLRQYTLDKQLETWVKSSLVVPKNVLPTVISPKEYKKRQDLVERYEDSGDYYCLNDDDPDESHYLYLVNAILSGTARLNVLLPTATILAFTIFAPLLTNDGQCTCLNRWLMGIFWALLAASCVFFTFTDSFRTSTGRLVYGVATFRGIWTFSGGRRKPNVPSDYRLRWADLFHSSLSLIAFLAFAGLHTDVVRCYYPAMPRKVINIVPLVIGFVISALFVLFPSKRKGIGYPFLLQRNALYFR</sequence>
<comment type="subcellular location">
    <subcellularLocation>
        <location evidence="1">Membrane</location>
        <topology evidence="1">Multi-pass membrane protein</topology>
    </subcellularLocation>
</comment>
<dbReference type="SMART" id="SM00330">
    <property type="entry name" value="PIPKc"/>
    <property type="match status" value="1"/>
</dbReference>
<evidence type="ECO:0000256" key="15">
    <source>
        <dbReference type="SAM" id="Phobius"/>
    </source>
</evidence>
<feature type="transmembrane region" description="Helical" evidence="15">
    <location>
        <begin position="1215"/>
        <end position="1234"/>
    </location>
</feature>
<dbReference type="InterPro" id="IPR002498">
    <property type="entry name" value="PInositol-4-P-4/5-kinase_core"/>
</dbReference>
<feature type="region of interest" description="Disordered" evidence="14">
    <location>
        <begin position="896"/>
        <end position="926"/>
    </location>
</feature>
<keyword evidence="10 15" id="KW-0472">Membrane</keyword>
<keyword evidence="18" id="KW-1185">Reference proteome</keyword>
<comment type="subunit">
    <text evidence="11">Component of the PI(3,5)P2 regulatory complex at least composed of ATG18, SAC/FIG4, FAB1 and VAC14.</text>
</comment>
<dbReference type="SUPFAM" id="SSF56104">
    <property type="entry name" value="SAICAR synthase-like"/>
    <property type="match status" value="1"/>
</dbReference>
<dbReference type="Pfam" id="PF05078">
    <property type="entry name" value="DUF679"/>
    <property type="match status" value="1"/>
</dbReference>
<dbReference type="PANTHER" id="PTHR45748">
    <property type="entry name" value="1-PHOSPHATIDYLINOSITOL 3-PHOSPHATE 5-KINASE-RELATED"/>
    <property type="match status" value="1"/>
</dbReference>
<dbReference type="Gene3D" id="3.30.810.10">
    <property type="entry name" value="2-Layer Sandwich"/>
    <property type="match status" value="1"/>
</dbReference>
<dbReference type="Proteomes" id="UP000467840">
    <property type="component" value="Chromosome 2"/>
</dbReference>
<dbReference type="FunFam" id="3.50.7.10:FF:000007">
    <property type="entry name" value="1-phosphatidylinositol 3-phosphate 5-kinase isoform X1"/>
    <property type="match status" value="1"/>
</dbReference>
<evidence type="ECO:0000256" key="2">
    <source>
        <dbReference type="ARBA" id="ARBA00008707"/>
    </source>
</evidence>
<evidence type="ECO:0000259" key="16">
    <source>
        <dbReference type="PROSITE" id="PS51455"/>
    </source>
</evidence>
<evidence type="ECO:0000313" key="17">
    <source>
        <dbReference type="EMBL" id="KAF2291032.1"/>
    </source>
</evidence>
<name>A0A6A6KPV4_HEVBR</name>
<evidence type="ECO:0000256" key="7">
    <source>
        <dbReference type="ARBA" id="ARBA00022777"/>
    </source>
</evidence>
<keyword evidence="5 15" id="KW-0812">Transmembrane</keyword>
<keyword evidence="8 13" id="KW-0067">ATP-binding</keyword>
<comment type="similarity">
    <text evidence="2">Belongs to the plant DMP1 protein family.</text>
</comment>
<keyword evidence="6 13" id="KW-0547">Nucleotide-binding</keyword>
<evidence type="ECO:0000256" key="14">
    <source>
        <dbReference type="SAM" id="MobiDB-lite"/>
    </source>
</evidence>
<dbReference type="GO" id="GO:0005524">
    <property type="term" value="F:ATP binding"/>
    <property type="evidence" value="ECO:0007669"/>
    <property type="project" value="UniProtKB-UniRule"/>
</dbReference>
<evidence type="ECO:0000256" key="1">
    <source>
        <dbReference type="ARBA" id="ARBA00004141"/>
    </source>
</evidence>